<evidence type="ECO:0000313" key="5">
    <source>
        <dbReference type="Proteomes" id="UP000032266"/>
    </source>
</evidence>
<dbReference type="AlphaFoldDB" id="A0A0C5VR72"/>
<dbReference type="RefSeq" id="WP_044615726.1">
    <property type="nucleotide sequence ID" value="NZ_CP007142.1"/>
</dbReference>
<sequence>MNIEQALEKCRRYEQYLELDPGNTLLLIQLGDAYHAAGQFDQARSSFEKCLALEPDNDVTRSRLANVLLSEGLLDQAAILLTELLKQHPDNPVLRHNLAICQFAGHQLEEAKQVFLSQQNDPQLGRSAGFYLASILQMEDRLPEALGIISQLLAKQPEPYLLGYQSTLLYMLDRIDEALAVAKQVLDIDQDNADACSTLGTFYAEQLETELATDFFRHMTLHAPADVRGWHGLGLVKMHEQDLAGAIEYFERTTRMVPDSIAMWNTLAWAYFNSHRYQDAEASFSRVLEIDHNNSDGWGGLACSLAMQKKIDQAEQHTKKALLMDRSSFSALFAKSLLVALKGNEARGKQMLTKALEQPIRPGGEPAINVINRYMKKTATNDRAVITSKTSKKPH</sequence>
<keyword evidence="2 3" id="KW-0802">TPR repeat</keyword>
<name>A0A0C5VR72_9GAMM</name>
<feature type="repeat" description="TPR" evidence="3">
    <location>
        <begin position="261"/>
        <end position="294"/>
    </location>
</feature>
<accession>A0A0C5VR72</accession>
<dbReference type="InterPro" id="IPR019734">
    <property type="entry name" value="TPR_rpt"/>
</dbReference>
<keyword evidence="1" id="KW-0677">Repeat</keyword>
<gene>
    <name evidence="4" type="ORF">YC6258_00679</name>
</gene>
<dbReference type="PROSITE" id="PS50005">
    <property type="entry name" value="TPR"/>
    <property type="match status" value="3"/>
</dbReference>
<dbReference type="HOGENOM" id="CLU_061380_0_0_6"/>
<dbReference type="EMBL" id="CP007142">
    <property type="protein sequence ID" value="AJQ92729.1"/>
    <property type="molecule type" value="Genomic_DNA"/>
</dbReference>
<reference evidence="4 5" key="1">
    <citation type="submission" date="2014-01" db="EMBL/GenBank/DDBJ databases">
        <title>Full genme sequencing of cellulolytic bacterium Gynuella sunshinyii YC6258T gen. nov., sp. nov.</title>
        <authorList>
            <person name="Khan H."/>
            <person name="Chung E.J."/>
            <person name="Chung Y.R."/>
        </authorList>
    </citation>
    <scope>NUCLEOTIDE SEQUENCE [LARGE SCALE GENOMIC DNA]</scope>
    <source>
        <strain evidence="4 5">YC6258</strain>
    </source>
</reference>
<organism evidence="4 5">
    <name type="scientific">Gynuella sunshinyii YC6258</name>
    <dbReference type="NCBI Taxonomy" id="1445510"/>
    <lineage>
        <taxon>Bacteria</taxon>
        <taxon>Pseudomonadati</taxon>
        <taxon>Pseudomonadota</taxon>
        <taxon>Gammaproteobacteria</taxon>
        <taxon>Oceanospirillales</taxon>
        <taxon>Saccharospirillaceae</taxon>
        <taxon>Gynuella</taxon>
    </lineage>
</organism>
<dbReference type="PANTHER" id="PTHR12558:SF13">
    <property type="entry name" value="CELL DIVISION CYCLE PROTEIN 27 HOMOLOG"/>
    <property type="match status" value="1"/>
</dbReference>
<proteinExistence type="predicted"/>
<dbReference type="Pfam" id="PF14559">
    <property type="entry name" value="TPR_19"/>
    <property type="match status" value="2"/>
</dbReference>
<dbReference type="InterPro" id="IPR011990">
    <property type="entry name" value="TPR-like_helical_dom_sf"/>
</dbReference>
<dbReference type="KEGG" id="gsn:YC6258_00679"/>
<dbReference type="Pfam" id="PF07719">
    <property type="entry name" value="TPR_2"/>
    <property type="match status" value="1"/>
</dbReference>
<dbReference type="Gene3D" id="1.25.40.10">
    <property type="entry name" value="Tetratricopeptide repeat domain"/>
    <property type="match status" value="2"/>
</dbReference>
<evidence type="ECO:0000313" key="4">
    <source>
        <dbReference type="EMBL" id="AJQ92729.1"/>
    </source>
</evidence>
<dbReference type="OrthoDB" id="129043at2"/>
<evidence type="ECO:0000256" key="1">
    <source>
        <dbReference type="ARBA" id="ARBA00022737"/>
    </source>
</evidence>
<keyword evidence="5" id="KW-1185">Reference proteome</keyword>
<evidence type="ECO:0000256" key="3">
    <source>
        <dbReference type="PROSITE-ProRule" id="PRU00339"/>
    </source>
</evidence>
<dbReference type="PANTHER" id="PTHR12558">
    <property type="entry name" value="CELL DIVISION CYCLE 16,23,27"/>
    <property type="match status" value="1"/>
</dbReference>
<dbReference type="STRING" id="1445510.YC6258_00679"/>
<dbReference type="SMART" id="SM00028">
    <property type="entry name" value="TPR"/>
    <property type="match status" value="7"/>
</dbReference>
<feature type="repeat" description="TPR" evidence="3">
    <location>
        <begin position="227"/>
        <end position="260"/>
    </location>
</feature>
<evidence type="ECO:0000256" key="2">
    <source>
        <dbReference type="ARBA" id="ARBA00022803"/>
    </source>
</evidence>
<feature type="repeat" description="TPR" evidence="3">
    <location>
        <begin position="24"/>
        <end position="57"/>
    </location>
</feature>
<dbReference type="PROSITE" id="PS50293">
    <property type="entry name" value="TPR_REGION"/>
    <property type="match status" value="1"/>
</dbReference>
<dbReference type="InterPro" id="IPR013105">
    <property type="entry name" value="TPR_2"/>
</dbReference>
<protein>
    <submittedName>
        <fullName evidence="4">Tfp pilus assembly protein PilF</fullName>
    </submittedName>
</protein>
<dbReference type="Proteomes" id="UP000032266">
    <property type="component" value="Chromosome"/>
</dbReference>
<dbReference type="SUPFAM" id="SSF48452">
    <property type="entry name" value="TPR-like"/>
    <property type="match status" value="2"/>
</dbReference>